<sequence>MFLMNASPLVALQTTWESFAPTRNCRYPVCFSESEGDVARTSVSAKVQMIINNLQSQESPLGMNNEYDCIMQKKHKGEKGTIKRVTSSTTLLRNHPQYTKCGCPADSDDAEVEENVGFGTLLLDSDSDDSVDRGIEEAIQEYLKAKSKSDQSLQRNAECSESISRDKRFKREFSKNKMTSNILPVKFSAEMLPEEYLSDHLGISKRLQPASPQSISSDDSFEQSIQAEIVQFLNEKKQQEITKCGIKEDEKDSHVRPVLKCNKETTNKTNCGAVKHSCNTLLLRQHPKLQKTSTQSKCLQSKIQEEPRDCSQVNQACLETAAASQPWLAEQNEESGANYWETREAVINENMHASDSSSDDGIEEAIQLYQLEKIRKEAGRATDCVPLQREPFDTKGMADISASLTISSTKSASPEIHKSPVSNKRKETNSKSTELESTSNDFNKLFKPLKKARHFAPPENKIAACELTLQASCRADTSAELMCAEAILDISKTIMPSQMGSDNKSLAADSFFSPQLLSSSRCESDSSLVDSDDSIEQEIRAFLALKAQSENLGTKPASLSHSIQMPLPSDQNSLTSTLEPSLPKTLKLPLAHKRRLKREGRIAKQGAPKPPEQLETGLFQPGNCSKFPVLQEGCALSSPAELGDAQRLSSKDTRQQQQLVSSRSSGFEGRCAASDSVNPFMQVQSSTRKLMKNPQERDGSDDESSSLDSDEDLDSAIKDLLRSKRKLKKKSKDQKSQCKKRVRFSEAETQLLGEFSSLQQSEWKCKNPVLLKSCLSKPRKAVKENAVRNPSDNTDVKLTNEKTETVKNLEFNLQLKKGYKSNLVSNQNNLQVAKNRKCTFTAASDADDSSSVDSDDSIEQEIRKFLAEKAKDSASNSEIQKDDATLDLLSVTKQAANKGKEKQYPAENEVDLTLSEKAEVPQQSDELKNSQRMKGSSAMLHGSGKPASSADNVNLCTTGQSKAKQGVVGVKGAVGGEVSGNTTSKKNVPDTEPMQKMLPPKPSTNEGCKVQKVINVKSRSKRKNTFHLKISSKFIAGLRHARDRKKSMLLNKRQKAEHLLAQSSVLGTEVASQDTDMLNQGRGDPMTKGEFSGGSTTAIKDSSYHKLTVEMSTPHIAETCVRLEAAPLYIQEEAEGCRKADASREQSDSHSSLPTQEQSEATVRVDAVCRGTSKAENTQMWMEEGDIHIGSWANSNLDPPRPEHSMGVVKADKVSRDTSQQSRHGCSEGEDNQQDRRPDPSLGCPLQELSVAAVAVDKTTEGACTNNNVRMCIKKEKVTCQDSDRQEEIRVSTSSLEGKVPAPQNRAAACEVDQGQEILDKTCAKCTDLPAGERLDPLLKKKGSDV</sequence>
<feature type="compositionally biased region" description="Basic and acidic residues" evidence="1">
    <location>
        <begin position="1200"/>
        <end position="1216"/>
    </location>
</feature>
<feature type="region of interest" description="Disordered" evidence="1">
    <location>
        <begin position="973"/>
        <end position="1007"/>
    </location>
</feature>
<proteinExistence type="predicted"/>
<dbReference type="Pfam" id="PF15740">
    <property type="entry name" value="PPP1R26_N"/>
    <property type="match status" value="1"/>
</dbReference>
<feature type="region of interest" description="Disordered" evidence="1">
    <location>
        <begin position="1076"/>
        <end position="1097"/>
    </location>
</feature>
<feature type="region of interest" description="Disordered" evidence="1">
    <location>
        <begin position="645"/>
        <end position="673"/>
    </location>
</feature>
<feature type="non-terminal residue" evidence="3">
    <location>
        <position position="1346"/>
    </location>
</feature>
<feature type="compositionally biased region" description="Polar residues" evidence="1">
    <location>
        <begin position="1149"/>
        <end position="1161"/>
    </location>
</feature>
<dbReference type="EMBL" id="VWPV01022524">
    <property type="protein sequence ID" value="NWH63602.1"/>
    <property type="molecule type" value="Genomic_DNA"/>
</dbReference>
<feature type="region of interest" description="Disordered" evidence="1">
    <location>
        <begin position="1139"/>
        <end position="1165"/>
    </location>
</feature>
<feature type="compositionally biased region" description="Basic and acidic residues" evidence="1">
    <location>
        <begin position="1139"/>
        <end position="1148"/>
    </location>
</feature>
<evidence type="ECO:0000313" key="4">
    <source>
        <dbReference type="Proteomes" id="UP000531151"/>
    </source>
</evidence>
<feature type="region of interest" description="Disordered" evidence="1">
    <location>
        <begin position="600"/>
        <end position="619"/>
    </location>
</feature>
<feature type="region of interest" description="Disordered" evidence="1">
    <location>
        <begin position="406"/>
        <end position="436"/>
    </location>
</feature>
<dbReference type="PANTHER" id="PTHR15724">
    <property type="entry name" value="PROTEIN PHOSPHATASE 1 REGULATORY SUBUNIT 26"/>
    <property type="match status" value="1"/>
</dbReference>
<evidence type="ECO:0000259" key="2">
    <source>
        <dbReference type="Pfam" id="PF15740"/>
    </source>
</evidence>
<keyword evidence="4" id="KW-1185">Reference proteome</keyword>
<feature type="region of interest" description="Disordered" evidence="1">
    <location>
        <begin position="1192"/>
        <end position="1244"/>
    </location>
</feature>
<dbReference type="InterPro" id="IPR031474">
    <property type="entry name" value="PPP1R26_N"/>
</dbReference>
<feature type="domain" description="Protein phosphatase 1 regulatory subunit 26 N-terminal" evidence="2">
    <location>
        <begin position="1"/>
        <end position="873"/>
    </location>
</feature>
<dbReference type="GO" id="GO:0004864">
    <property type="term" value="F:protein phosphatase inhibitor activity"/>
    <property type="evidence" value="ECO:0007669"/>
    <property type="project" value="InterPro"/>
</dbReference>
<feature type="compositionally biased region" description="Low complexity" evidence="1">
    <location>
        <begin position="655"/>
        <end position="665"/>
    </location>
</feature>
<dbReference type="InterPro" id="IPR026130">
    <property type="entry name" value="PPP1R26"/>
</dbReference>
<organism evidence="3 4">
    <name type="scientific">Geococcyx californianus</name>
    <name type="common">Greater roadrunner</name>
    <name type="synonym">Saurothera californiana</name>
    <dbReference type="NCBI Taxonomy" id="8947"/>
    <lineage>
        <taxon>Eukaryota</taxon>
        <taxon>Metazoa</taxon>
        <taxon>Chordata</taxon>
        <taxon>Craniata</taxon>
        <taxon>Vertebrata</taxon>
        <taxon>Euteleostomi</taxon>
        <taxon>Archelosauria</taxon>
        <taxon>Archosauria</taxon>
        <taxon>Dinosauria</taxon>
        <taxon>Saurischia</taxon>
        <taxon>Theropoda</taxon>
        <taxon>Coelurosauria</taxon>
        <taxon>Aves</taxon>
        <taxon>Neognathae</taxon>
        <taxon>Neoaves</taxon>
        <taxon>Otidimorphae</taxon>
        <taxon>Cuculiformes</taxon>
        <taxon>Neomorphidae</taxon>
        <taxon>Geococcyx</taxon>
    </lineage>
</organism>
<dbReference type="Proteomes" id="UP000531151">
    <property type="component" value="Unassembled WGS sequence"/>
</dbReference>
<comment type="caution">
    <text evidence="3">The sequence shown here is derived from an EMBL/GenBank/DDBJ whole genome shotgun (WGS) entry which is preliminary data.</text>
</comment>
<name>A0A7K4JE36_GEOCA</name>
<feature type="region of interest" description="Disordered" evidence="1">
    <location>
        <begin position="913"/>
        <end position="951"/>
    </location>
</feature>
<feature type="non-terminal residue" evidence="3">
    <location>
        <position position="1"/>
    </location>
</feature>
<dbReference type="PANTHER" id="PTHR15724:SF0">
    <property type="entry name" value="PROTEIN PHOSPHATASE 1 REGULATORY SUBUNIT 26"/>
    <property type="match status" value="1"/>
</dbReference>
<evidence type="ECO:0000313" key="3">
    <source>
        <dbReference type="EMBL" id="NWH63602.1"/>
    </source>
</evidence>
<feature type="region of interest" description="Disordered" evidence="1">
    <location>
        <begin position="686"/>
        <end position="712"/>
    </location>
</feature>
<reference evidence="3 4" key="1">
    <citation type="submission" date="2019-09" db="EMBL/GenBank/DDBJ databases">
        <title>Bird 10,000 Genomes (B10K) Project - Family phase.</title>
        <authorList>
            <person name="Zhang G."/>
        </authorList>
    </citation>
    <scope>NUCLEOTIDE SEQUENCE [LARGE SCALE GENOMIC DNA]</scope>
    <source>
        <strain evidence="3">B10K-CU-031-07</strain>
        <tissue evidence="3">Muscle</tissue>
    </source>
</reference>
<evidence type="ECO:0000256" key="1">
    <source>
        <dbReference type="SAM" id="MobiDB-lite"/>
    </source>
</evidence>
<feature type="compositionally biased region" description="Acidic residues" evidence="1">
    <location>
        <begin position="699"/>
        <end position="712"/>
    </location>
</feature>
<protein>
    <submittedName>
        <fullName evidence="3">PPR26 phosphatase</fullName>
    </submittedName>
</protein>
<accession>A0A7K4JE36</accession>
<feature type="compositionally biased region" description="Basic and acidic residues" evidence="1">
    <location>
        <begin position="914"/>
        <end position="929"/>
    </location>
</feature>
<dbReference type="OrthoDB" id="9939953at2759"/>
<gene>
    <name evidence="3" type="primary">Ppp1r26</name>
    <name evidence="3" type="ORF">GEOCAL_R14617</name>
</gene>